<comment type="caution">
    <text evidence="2">The sequence shown here is derived from an EMBL/GenBank/DDBJ whole genome shotgun (WGS) entry which is preliminary data.</text>
</comment>
<keyword evidence="1" id="KW-1133">Transmembrane helix</keyword>
<protein>
    <recommendedName>
        <fullName evidence="4">DUF4440 domain-containing protein</fullName>
    </recommendedName>
</protein>
<evidence type="ECO:0008006" key="4">
    <source>
        <dbReference type="Google" id="ProtNLM"/>
    </source>
</evidence>
<name>A0A521G1Z9_9BACT</name>
<organism evidence="2 3">
    <name type="scientific">Candidatus Electronema aureum</name>
    <dbReference type="NCBI Taxonomy" id="2005002"/>
    <lineage>
        <taxon>Bacteria</taxon>
        <taxon>Pseudomonadati</taxon>
        <taxon>Thermodesulfobacteriota</taxon>
        <taxon>Desulfobulbia</taxon>
        <taxon>Desulfobulbales</taxon>
        <taxon>Desulfobulbaceae</taxon>
        <taxon>Candidatus Electronema</taxon>
    </lineage>
</organism>
<evidence type="ECO:0000313" key="3">
    <source>
        <dbReference type="Proteomes" id="UP000316238"/>
    </source>
</evidence>
<keyword evidence="3" id="KW-1185">Reference proteome</keyword>
<dbReference type="Proteomes" id="UP000316238">
    <property type="component" value="Unassembled WGS sequence"/>
</dbReference>
<keyword evidence="1" id="KW-0812">Transmembrane</keyword>
<evidence type="ECO:0000313" key="2">
    <source>
        <dbReference type="EMBL" id="TAA74891.1"/>
    </source>
</evidence>
<keyword evidence="1" id="KW-0472">Membrane</keyword>
<dbReference type="AlphaFoldDB" id="A0A521G1Z9"/>
<accession>A0A521G1Z9</accession>
<proteinExistence type="predicted"/>
<reference evidence="2" key="1">
    <citation type="submission" date="2017-07" db="EMBL/GenBank/DDBJ databases">
        <title>The cable genome - Insights into the physiology and evolution of filamentous bacteria capable of sulfide oxidation via long distance electron transfer.</title>
        <authorList>
            <person name="Thorup C."/>
            <person name="Bjerg J.T."/>
            <person name="Schreiber L."/>
            <person name="Nielsen L.P."/>
            <person name="Kjeldsen K.U."/>
            <person name="Boesen T."/>
            <person name="Boggild A."/>
            <person name="Meysman F."/>
            <person name="Geelhoed J."/>
            <person name="Schramm A."/>
        </authorList>
    </citation>
    <scope>NUCLEOTIDE SEQUENCE [LARGE SCALE GENOMIC DNA]</scope>
    <source>
        <strain evidence="2">GS</strain>
    </source>
</reference>
<feature type="transmembrane region" description="Helical" evidence="1">
    <location>
        <begin position="13"/>
        <end position="32"/>
    </location>
</feature>
<sequence>MVLSKETLVQHKYPVIGAVLALVLISWLFWYFSDTQIIKRQLIGLSWDVGKENRQESTMETALKMRDVKAVLADNCTLVIPERNRTESVEKDLAIMYLMHYRDRYEMIAVTFEEMDIDFPGKGEASVQSKVLLRKQVNQQAPAEITAPVKLALKKENGDWLLTQADIAAALLDD</sequence>
<gene>
    <name evidence="2" type="ORF">CDV28_11526</name>
</gene>
<evidence type="ECO:0000256" key="1">
    <source>
        <dbReference type="SAM" id="Phobius"/>
    </source>
</evidence>
<dbReference type="EMBL" id="NQJD01000015">
    <property type="protein sequence ID" value="TAA74891.1"/>
    <property type="molecule type" value="Genomic_DNA"/>
</dbReference>